<evidence type="ECO:0000313" key="2">
    <source>
        <dbReference type="Proteomes" id="UP001224657"/>
    </source>
</evidence>
<sequence>MRNMEYVPAFLEVKDRQYFVGIRIVDIPHYAARTPEAFLQAFPVIYKASLTYLLEDATEILIGQDLPVTSFDHLNALEEFLKETN</sequence>
<evidence type="ECO:0000313" key="1">
    <source>
        <dbReference type="EMBL" id="WGH15440.1"/>
    </source>
</evidence>
<protein>
    <submittedName>
        <fullName evidence="1">Uncharacterized protein</fullName>
    </submittedName>
</protein>
<dbReference type="EMBL" id="OQ716796">
    <property type="protein sequence ID" value="WGH15440.1"/>
    <property type="molecule type" value="Genomic_DNA"/>
</dbReference>
<organism evidence="1 2">
    <name type="scientific">Pseudomonas phage PSA6</name>
    <dbReference type="NCBI Taxonomy" id="3038281"/>
    <lineage>
        <taxon>Viruses</taxon>
        <taxon>Duplodnaviria</taxon>
        <taxon>Heunggongvirae</taxon>
        <taxon>Uroviricota</taxon>
        <taxon>Caudoviricetes</taxon>
        <taxon>Autographivirales</taxon>
        <taxon>Autotranscriptaviridae</taxon>
        <taxon>Studiervirinae</taxon>
        <taxon>Phutvirus</taxon>
        <taxon>Phutvirus PSA6</taxon>
    </lineage>
</organism>
<proteinExistence type="predicted"/>
<reference evidence="1" key="1">
    <citation type="submission" date="2023-03" db="EMBL/GenBank/DDBJ databases">
        <authorList>
            <person name="Cao G."/>
            <person name="Liao Y."/>
        </authorList>
    </citation>
    <scope>NUCLEOTIDE SEQUENCE</scope>
    <source>
        <strain evidence="1">PSA6</strain>
    </source>
</reference>
<accession>A0AAF0GFL0</accession>
<dbReference type="Proteomes" id="UP001224657">
    <property type="component" value="Segment"/>
</dbReference>
<name>A0AAF0GFL0_9CAUD</name>
<keyword evidence="2" id="KW-1185">Reference proteome</keyword>